<dbReference type="SUPFAM" id="SSF111423">
    <property type="entry name" value="Resistin"/>
    <property type="match status" value="1"/>
</dbReference>
<feature type="transmembrane region" description="Helical" evidence="1">
    <location>
        <begin position="146"/>
        <end position="165"/>
    </location>
</feature>
<name>A0A815QBA5_9BILA</name>
<evidence type="ECO:0000313" key="2">
    <source>
        <dbReference type="EMBL" id="CAF1460990.1"/>
    </source>
</evidence>
<protein>
    <submittedName>
        <fullName evidence="2">Uncharacterized protein</fullName>
    </submittedName>
</protein>
<proteinExistence type="predicted"/>
<evidence type="ECO:0000256" key="1">
    <source>
        <dbReference type="SAM" id="Phobius"/>
    </source>
</evidence>
<accession>A0A815QBA5</accession>
<evidence type="ECO:0000313" key="4">
    <source>
        <dbReference type="Proteomes" id="UP000663860"/>
    </source>
</evidence>
<sequence length="186" mass="20386">MGSFFNLIVLIAFATIIGAAYARSANISHHNRLDQVPKIHIVSQSCITDYDCGEHGVCRDYVCECDEGYITWKDADICSYKQKTKLEAFLYSFFLGSAGVDWFILSRGNGAYITAGVFKIVSTFGCCVGIPFMLAGGIKGLSGCKIVGGILSCVFTFVAPIWYFVDWIRVLTDAFNDGNGAPLKPW</sequence>
<keyword evidence="1" id="KW-0812">Transmembrane</keyword>
<comment type="caution">
    <text evidence="2">The sequence shown here is derived from an EMBL/GenBank/DDBJ whole genome shotgun (WGS) entry which is preliminary data.</text>
</comment>
<feature type="transmembrane region" description="Helical" evidence="1">
    <location>
        <begin position="6"/>
        <end position="22"/>
    </location>
</feature>
<dbReference type="GO" id="GO:0005179">
    <property type="term" value="F:hormone activity"/>
    <property type="evidence" value="ECO:0007669"/>
    <property type="project" value="InterPro"/>
</dbReference>
<feature type="transmembrane region" description="Helical" evidence="1">
    <location>
        <begin position="111"/>
        <end position="134"/>
    </location>
</feature>
<gene>
    <name evidence="2" type="ORF">IZO911_LOCUS42921</name>
    <name evidence="3" type="ORF">KXQ929_LOCUS33056</name>
</gene>
<evidence type="ECO:0000313" key="3">
    <source>
        <dbReference type="EMBL" id="CAF4076195.1"/>
    </source>
</evidence>
<dbReference type="Proteomes" id="UP000663868">
    <property type="component" value="Unassembled WGS sequence"/>
</dbReference>
<dbReference type="EMBL" id="CAJOBB010004142">
    <property type="protein sequence ID" value="CAF4076195.1"/>
    <property type="molecule type" value="Genomic_DNA"/>
</dbReference>
<dbReference type="GO" id="GO:0005576">
    <property type="term" value="C:extracellular region"/>
    <property type="evidence" value="ECO:0007669"/>
    <property type="project" value="InterPro"/>
</dbReference>
<feature type="transmembrane region" description="Helical" evidence="1">
    <location>
        <begin position="88"/>
        <end position="105"/>
    </location>
</feature>
<dbReference type="AlphaFoldDB" id="A0A815QBA5"/>
<keyword evidence="1" id="KW-0472">Membrane</keyword>
<keyword evidence="1" id="KW-1133">Transmembrane helix</keyword>
<dbReference type="EMBL" id="CAJNOE010001969">
    <property type="protein sequence ID" value="CAF1460990.1"/>
    <property type="molecule type" value="Genomic_DNA"/>
</dbReference>
<reference evidence="2" key="1">
    <citation type="submission" date="2021-02" db="EMBL/GenBank/DDBJ databases">
        <authorList>
            <person name="Nowell W R."/>
        </authorList>
    </citation>
    <scope>NUCLEOTIDE SEQUENCE</scope>
</reference>
<dbReference type="Proteomes" id="UP000663860">
    <property type="component" value="Unassembled WGS sequence"/>
</dbReference>
<dbReference type="InterPro" id="IPR036262">
    <property type="entry name" value="Resistin-like_sf"/>
</dbReference>
<organism evidence="2 4">
    <name type="scientific">Adineta steineri</name>
    <dbReference type="NCBI Taxonomy" id="433720"/>
    <lineage>
        <taxon>Eukaryota</taxon>
        <taxon>Metazoa</taxon>
        <taxon>Spiralia</taxon>
        <taxon>Gnathifera</taxon>
        <taxon>Rotifera</taxon>
        <taxon>Eurotatoria</taxon>
        <taxon>Bdelloidea</taxon>
        <taxon>Adinetida</taxon>
        <taxon>Adinetidae</taxon>
        <taxon>Adineta</taxon>
    </lineage>
</organism>